<dbReference type="NCBIfam" id="NF008033">
    <property type="entry name" value="PRK10765.1"/>
    <property type="match status" value="1"/>
</dbReference>
<keyword evidence="2 5" id="KW-0285">Flavoprotein</keyword>
<dbReference type="EMBL" id="BJYA01000004">
    <property type="protein sequence ID" value="GEN45343.1"/>
    <property type="molecule type" value="Genomic_DNA"/>
</dbReference>
<evidence type="ECO:0000313" key="8">
    <source>
        <dbReference type="Proteomes" id="UP000321440"/>
    </source>
</evidence>
<dbReference type="Pfam" id="PF00881">
    <property type="entry name" value="Nitroreductase"/>
    <property type="match status" value="1"/>
</dbReference>
<dbReference type="InterPro" id="IPR000415">
    <property type="entry name" value="Nitroreductase-like"/>
</dbReference>
<organism evidence="7 8">
    <name type="scientific">Alkalibacillus haloalkaliphilus</name>
    <dbReference type="NCBI Taxonomy" id="94136"/>
    <lineage>
        <taxon>Bacteria</taxon>
        <taxon>Bacillati</taxon>
        <taxon>Bacillota</taxon>
        <taxon>Bacilli</taxon>
        <taxon>Bacillales</taxon>
        <taxon>Bacillaceae</taxon>
        <taxon>Alkalibacillus</taxon>
    </lineage>
</organism>
<name>A0A511W5M5_9BACI</name>
<dbReference type="GO" id="GO:0016491">
    <property type="term" value="F:oxidoreductase activity"/>
    <property type="evidence" value="ECO:0007669"/>
    <property type="project" value="UniProtKB-UniRule"/>
</dbReference>
<dbReference type="InterPro" id="IPR029479">
    <property type="entry name" value="Nitroreductase"/>
</dbReference>
<proteinExistence type="inferred from homology"/>
<accession>A0A511W5M5</accession>
<feature type="domain" description="Nitroreductase" evidence="6">
    <location>
        <begin position="9"/>
        <end position="164"/>
    </location>
</feature>
<dbReference type="OrthoDB" id="9775805at2"/>
<dbReference type="AlphaFoldDB" id="A0A511W5M5"/>
<protein>
    <submittedName>
        <fullName evidence="7">FMN reductase (NADPH)</fullName>
    </submittedName>
</protein>
<keyword evidence="5" id="KW-0521">NADP</keyword>
<dbReference type="PANTHER" id="PTHR43425">
    <property type="entry name" value="OXYGEN-INSENSITIVE NADPH NITROREDUCTASE"/>
    <property type="match status" value="1"/>
</dbReference>
<comment type="caution">
    <text evidence="7">The sequence shown here is derived from an EMBL/GenBank/DDBJ whole genome shotgun (WGS) entry which is preliminary data.</text>
</comment>
<evidence type="ECO:0000313" key="7">
    <source>
        <dbReference type="EMBL" id="GEN45343.1"/>
    </source>
</evidence>
<evidence type="ECO:0000256" key="3">
    <source>
        <dbReference type="ARBA" id="ARBA00022643"/>
    </source>
</evidence>
<keyword evidence="8" id="KW-1185">Reference proteome</keyword>
<evidence type="ECO:0000259" key="6">
    <source>
        <dbReference type="Pfam" id="PF00881"/>
    </source>
</evidence>
<comment type="similarity">
    <text evidence="1 5">Belongs to the flavin oxidoreductase frp family.</text>
</comment>
<evidence type="ECO:0000256" key="1">
    <source>
        <dbReference type="ARBA" id="ARBA00008366"/>
    </source>
</evidence>
<dbReference type="Gene3D" id="3.40.109.10">
    <property type="entry name" value="NADH Oxidase"/>
    <property type="match status" value="1"/>
</dbReference>
<evidence type="ECO:0000256" key="2">
    <source>
        <dbReference type="ARBA" id="ARBA00022630"/>
    </source>
</evidence>
<keyword evidence="3 5" id="KW-0288">FMN</keyword>
<dbReference type="RefSeq" id="WP_146815209.1">
    <property type="nucleotide sequence ID" value="NZ_BJYA01000004.1"/>
</dbReference>
<reference evidence="7 8" key="1">
    <citation type="submission" date="2019-07" db="EMBL/GenBank/DDBJ databases">
        <title>Whole genome shotgun sequence of Alkalibacillus haloalkaliphilus NBRC 103110.</title>
        <authorList>
            <person name="Hosoyama A."/>
            <person name="Uohara A."/>
            <person name="Ohji S."/>
            <person name="Ichikawa N."/>
        </authorList>
    </citation>
    <scope>NUCLEOTIDE SEQUENCE [LARGE SCALE GENOMIC DNA]</scope>
    <source>
        <strain evidence="7 8">NBRC 103110</strain>
    </source>
</reference>
<evidence type="ECO:0000256" key="4">
    <source>
        <dbReference type="ARBA" id="ARBA00023002"/>
    </source>
</evidence>
<dbReference type="Proteomes" id="UP000321440">
    <property type="component" value="Unassembled WGS sequence"/>
</dbReference>
<evidence type="ECO:0000256" key="5">
    <source>
        <dbReference type="PIRNR" id="PIRNR005426"/>
    </source>
</evidence>
<dbReference type="SUPFAM" id="SSF55469">
    <property type="entry name" value="FMN-dependent nitroreductase-like"/>
    <property type="match status" value="1"/>
</dbReference>
<keyword evidence="4 5" id="KW-0560">Oxidoreductase</keyword>
<dbReference type="InterPro" id="IPR016446">
    <property type="entry name" value="Flavin_OxRdtase_Frp"/>
</dbReference>
<dbReference type="PIRSF" id="PIRSF005426">
    <property type="entry name" value="Frp"/>
    <property type="match status" value="1"/>
</dbReference>
<sequence>MNETIELLMNHRSIRKFKQENLTDEQIKTIIQAGQSASTSSYYQAYTVIGITDEKLKQQLREVSGQEYVEHNGHLFVFCADLNRMYQSQDQTTQEKMKDNIENTEFFIMATIDATLAAQNAAVASESLGLGICYLGSLRNDINRVNELLNLPQYVIPLFGMAVGVPDEEPDVKPRFDFNAIYHENGYQDHTKYVEQFNETTEHYYEDRSFNTKIDNWSKQVERKLSKPMRMDVTDFVKQKGLNNR</sequence>
<dbReference type="CDD" id="cd02146">
    <property type="entry name" value="NfsA-like"/>
    <property type="match status" value="1"/>
</dbReference>
<gene>
    <name evidence="7" type="primary">nfrA1</name>
    <name evidence="7" type="ORF">AHA02nite_11190</name>
</gene>
<dbReference type="PANTHER" id="PTHR43425:SF3">
    <property type="entry name" value="NADPH-DEPENDENT OXIDOREDUCTASE"/>
    <property type="match status" value="1"/>
</dbReference>